<proteinExistence type="inferred from homology"/>
<dbReference type="GO" id="GO:0046872">
    <property type="term" value="F:metal ion binding"/>
    <property type="evidence" value="ECO:0007669"/>
    <property type="project" value="UniProtKB-UniRule"/>
</dbReference>
<evidence type="ECO:0000256" key="5">
    <source>
        <dbReference type="ARBA" id="ARBA00022801"/>
    </source>
</evidence>
<dbReference type="GO" id="GO:0006559">
    <property type="term" value="P:L-phenylalanine catabolic process"/>
    <property type="evidence" value="ECO:0007669"/>
    <property type="project" value="UniProtKB-UniRule"/>
</dbReference>
<feature type="binding site" evidence="12">
    <location>
        <position position="226"/>
    </location>
    <ligand>
        <name>Ca(2+)</name>
        <dbReference type="ChEBI" id="CHEBI:29108"/>
    </ligand>
</feature>
<evidence type="ECO:0000256" key="8">
    <source>
        <dbReference type="ARBA" id="ARBA00022878"/>
    </source>
</evidence>
<accession>A0A1V6TDD3</accession>
<comment type="catalytic activity">
    <reaction evidence="13">
        <text>4-fumarylacetoacetate + H2O = acetoacetate + fumarate + H(+)</text>
        <dbReference type="Rhea" id="RHEA:10244"/>
        <dbReference type="ChEBI" id="CHEBI:13705"/>
        <dbReference type="ChEBI" id="CHEBI:15377"/>
        <dbReference type="ChEBI" id="CHEBI:15378"/>
        <dbReference type="ChEBI" id="CHEBI:18034"/>
        <dbReference type="ChEBI" id="CHEBI:29806"/>
        <dbReference type="EC" id="3.7.1.2"/>
    </reaction>
</comment>
<dbReference type="InterPro" id="IPR036663">
    <property type="entry name" value="Fumarylacetoacetase_C_sf"/>
</dbReference>
<dbReference type="Gene3D" id="2.30.30.230">
    <property type="entry name" value="Fumarylacetoacetase, N-terminal domain"/>
    <property type="match status" value="1"/>
</dbReference>
<dbReference type="InterPro" id="IPR011234">
    <property type="entry name" value="Fumarylacetoacetase-like_C"/>
</dbReference>
<evidence type="ECO:0000313" key="16">
    <source>
        <dbReference type="EMBL" id="OQE23603.1"/>
    </source>
</evidence>
<dbReference type="GO" id="GO:0006572">
    <property type="term" value="P:L-tyrosine catabolic process"/>
    <property type="evidence" value="ECO:0007669"/>
    <property type="project" value="UniProtKB-UniRule"/>
</dbReference>
<feature type="binding site" evidence="12">
    <location>
        <position position="192"/>
    </location>
    <ligand>
        <name>Ca(2+)</name>
        <dbReference type="ChEBI" id="CHEBI:29108"/>
    </ligand>
</feature>
<keyword evidence="8 13" id="KW-0828">Tyrosine catabolism</keyword>
<keyword evidence="9 13" id="KW-0585">Phenylalanine catabolism</keyword>
<dbReference type="FunFam" id="3.90.850.10:FF:000011">
    <property type="entry name" value="Fumarylacetoacetase"/>
    <property type="match status" value="1"/>
</dbReference>
<dbReference type="Pfam" id="PF09298">
    <property type="entry name" value="FAA_hydrolase_N"/>
    <property type="match status" value="1"/>
</dbReference>
<evidence type="ECO:0000256" key="10">
    <source>
        <dbReference type="PIRSR" id="PIRSR605959-1"/>
    </source>
</evidence>
<feature type="active site" description="Proton acceptor" evidence="10">
    <location>
        <position position="123"/>
    </location>
</feature>
<feature type="domain" description="Fumarylacetoacetase-like C-terminal" evidence="14">
    <location>
        <begin position="114"/>
        <end position="395"/>
    </location>
</feature>
<evidence type="ECO:0000256" key="9">
    <source>
        <dbReference type="ARBA" id="ARBA00023232"/>
    </source>
</evidence>
<feature type="binding site" evidence="11">
    <location>
        <position position="342"/>
    </location>
    <ligand>
        <name>substrate</name>
    </ligand>
</feature>
<protein>
    <recommendedName>
        <fullName evidence="3 13">Fumarylacetoacetase</fullName>
        <ecNumber evidence="3 13">3.7.1.2</ecNumber>
    </recommendedName>
    <alternativeName>
        <fullName evidence="13">Fumarylacetoacetate hydrolase</fullName>
    </alternativeName>
</protein>
<organism evidence="16 17">
    <name type="scientific">Penicillium steckii</name>
    <dbReference type="NCBI Taxonomy" id="303698"/>
    <lineage>
        <taxon>Eukaryota</taxon>
        <taxon>Fungi</taxon>
        <taxon>Dikarya</taxon>
        <taxon>Ascomycota</taxon>
        <taxon>Pezizomycotina</taxon>
        <taxon>Eurotiomycetes</taxon>
        <taxon>Eurotiomycetidae</taxon>
        <taxon>Eurotiales</taxon>
        <taxon>Aspergillaceae</taxon>
        <taxon>Penicillium</taxon>
    </lineage>
</organism>
<comment type="similarity">
    <text evidence="2 13">Belongs to the FAH family.</text>
</comment>
<dbReference type="SUPFAM" id="SSF63433">
    <property type="entry name" value="Fumarylacetoacetate hydrolase, FAH, N-terminal domain"/>
    <property type="match status" value="1"/>
</dbReference>
<evidence type="ECO:0000256" key="6">
    <source>
        <dbReference type="ARBA" id="ARBA00022837"/>
    </source>
</evidence>
<keyword evidence="5 13" id="KW-0378">Hydrolase</keyword>
<dbReference type="EMBL" id="MLKD01000008">
    <property type="protein sequence ID" value="OQE23603.1"/>
    <property type="molecule type" value="Genomic_DNA"/>
</dbReference>
<feature type="binding site" evidence="12">
    <location>
        <position position="246"/>
    </location>
    <ligand>
        <name>Mg(2+)</name>
        <dbReference type="ChEBI" id="CHEBI:18420"/>
    </ligand>
</feature>
<dbReference type="InterPro" id="IPR015377">
    <property type="entry name" value="Fumarylacetoacetase_N"/>
</dbReference>
<feature type="binding site" evidence="12">
    <location>
        <position position="226"/>
    </location>
    <ligand>
        <name>Mg(2+)</name>
        <dbReference type="ChEBI" id="CHEBI:18420"/>
    </ligand>
</feature>
<dbReference type="STRING" id="303698.A0A1V6TDD3"/>
<dbReference type="SUPFAM" id="SSF56529">
    <property type="entry name" value="FAH"/>
    <property type="match status" value="1"/>
</dbReference>
<dbReference type="GO" id="GO:0004334">
    <property type="term" value="F:fumarylacetoacetase activity"/>
    <property type="evidence" value="ECO:0007669"/>
    <property type="project" value="UniProtKB-UniRule"/>
</dbReference>
<evidence type="ECO:0000259" key="15">
    <source>
        <dbReference type="Pfam" id="PF09298"/>
    </source>
</evidence>
<evidence type="ECO:0000256" key="4">
    <source>
        <dbReference type="ARBA" id="ARBA00022723"/>
    </source>
</evidence>
<keyword evidence="17" id="KW-1185">Reference proteome</keyword>
<reference evidence="17" key="1">
    <citation type="journal article" date="2017" name="Nat. Microbiol.">
        <title>Global analysis of biosynthetic gene clusters reveals vast potential of secondary metabolite production in Penicillium species.</title>
        <authorList>
            <person name="Nielsen J.C."/>
            <person name="Grijseels S."/>
            <person name="Prigent S."/>
            <person name="Ji B."/>
            <person name="Dainat J."/>
            <person name="Nielsen K.F."/>
            <person name="Frisvad J.C."/>
            <person name="Workman M."/>
            <person name="Nielsen J."/>
        </authorList>
    </citation>
    <scope>NUCLEOTIDE SEQUENCE [LARGE SCALE GENOMIC DNA]</scope>
    <source>
        <strain evidence="17">IBT 24891</strain>
    </source>
</reference>
<feature type="binding site" evidence="11">
    <location>
        <position position="233"/>
    </location>
    <ligand>
        <name>substrate</name>
    </ligand>
</feature>
<sequence>MSSSEYSDHFSIANIPFGVASSEIHPNSQCVTRLENSVIFLVELQKSGIFSSIKGLPEGIFDKPSLNDFAALPRSIHREVRKVLQEKLQGTLPAEFSEDISAVTLHLPMTVGGFTDFSCSVHHVRNAGRIIINDESVPQGFFRFPIGYNGRASTVYVSGTPIVRPKGHFVDRSAPTETKPVIYGPSQAMDYELEVGVIIGNGVPRFEGLNARDADEHIFGMVLLNDWSSRDIQGFEMMPLGPMNGKAFGTSISPWVITLDALEPFLIPGPQPEVALASHLEDDLNKSSYEIDLKVEIMSGQHVTSVSESKFTDLHWNGRQMAAHLASSGADLRTGDILGTGTVSGPGEKNFGCLLETTKAGKEPITLADGSERKFLLDGDIVRFTGVAGGANSGVGFGECIGQLVAANV</sequence>
<dbReference type="Proteomes" id="UP000191285">
    <property type="component" value="Unassembled WGS sequence"/>
</dbReference>
<evidence type="ECO:0000256" key="3">
    <source>
        <dbReference type="ARBA" id="ARBA00012094"/>
    </source>
</evidence>
<comment type="pathway">
    <text evidence="1 13">Amino-acid degradation; L-phenylalanine degradation; acetoacetate and fumarate from L-phenylalanine: step 6/6.</text>
</comment>
<dbReference type="OrthoDB" id="9971669at2759"/>
<keyword evidence="6 12" id="KW-0106">Calcium</keyword>
<evidence type="ECO:0000256" key="13">
    <source>
        <dbReference type="RuleBase" id="RU366008"/>
    </source>
</evidence>
<comment type="caution">
    <text evidence="16">The sequence shown here is derived from an EMBL/GenBank/DDBJ whole genome shotgun (WGS) entry which is preliminary data.</text>
</comment>
<gene>
    <name evidence="16" type="ORF">PENSTE_c008G04425</name>
</gene>
<evidence type="ECO:0000256" key="2">
    <source>
        <dbReference type="ARBA" id="ARBA00010211"/>
    </source>
</evidence>
<keyword evidence="7 12" id="KW-0460">Magnesium</keyword>
<feature type="binding site" evidence="12">
    <location>
        <position position="116"/>
    </location>
    <ligand>
        <name>Ca(2+)</name>
        <dbReference type="ChEBI" id="CHEBI:29108"/>
    </ligand>
</feature>
<dbReference type="PANTHER" id="PTHR43069:SF5">
    <property type="entry name" value="FUMARYLACETOACETASE"/>
    <property type="match status" value="1"/>
</dbReference>
<evidence type="ECO:0000256" key="12">
    <source>
        <dbReference type="PIRSR" id="PIRSR605959-3"/>
    </source>
</evidence>
<evidence type="ECO:0000256" key="11">
    <source>
        <dbReference type="PIRSR" id="PIRSR605959-2"/>
    </source>
</evidence>
<dbReference type="Gene3D" id="3.90.850.10">
    <property type="entry name" value="Fumarylacetoacetase-like, C-terminal domain"/>
    <property type="match status" value="1"/>
</dbReference>
<dbReference type="GO" id="GO:1902000">
    <property type="term" value="P:homogentisate catabolic process"/>
    <property type="evidence" value="ECO:0007669"/>
    <property type="project" value="TreeGrafter"/>
</dbReference>
<evidence type="ECO:0000313" key="17">
    <source>
        <dbReference type="Proteomes" id="UP000191285"/>
    </source>
</evidence>
<evidence type="ECO:0000259" key="14">
    <source>
        <dbReference type="Pfam" id="PF01557"/>
    </source>
</evidence>
<dbReference type="InterPro" id="IPR005959">
    <property type="entry name" value="Fumarylacetoacetase"/>
</dbReference>
<evidence type="ECO:0000256" key="1">
    <source>
        <dbReference type="ARBA" id="ARBA00004782"/>
    </source>
</evidence>
<evidence type="ECO:0000256" key="7">
    <source>
        <dbReference type="ARBA" id="ARBA00022842"/>
    </source>
</evidence>
<feature type="binding site" evidence="12">
    <location>
        <position position="194"/>
    </location>
    <ligand>
        <name>Ca(2+)</name>
        <dbReference type="ChEBI" id="CHEBI:29108"/>
    </ligand>
</feature>
<name>A0A1V6TDD3_9EURO</name>
<dbReference type="EC" id="3.7.1.2" evidence="3 13"/>
<comment type="cofactor">
    <cofactor evidence="13">
        <name>Mg(2+)</name>
        <dbReference type="ChEBI" id="CHEBI:18420"/>
    </cofactor>
    <cofactor evidence="13">
        <name>Ca(2+)</name>
        <dbReference type="ChEBI" id="CHEBI:29108"/>
    </cofactor>
</comment>
<dbReference type="Pfam" id="PF01557">
    <property type="entry name" value="FAA_hydrolase"/>
    <property type="match status" value="1"/>
</dbReference>
<feature type="binding site" evidence="12">
    <location>
        <position position="250"/>
    </location>
    <ligand>
        <name>Mg(2+)</name>
        <dbReference type="ChEBI" id="CHEBI:18420"/>
    </ligand>
</feature>
<feature type="domain" description="Fumarylacetoacetase N-terminal" evidence="15">
    <location>
        <begin position="13"/>
        <end position="108"/>
    </location>
</feature>
<keyword evidence="4 12" id="KW-0479">Metal-binding</keyword>
<dbReference type="PANTHER" id="PTHR43069">
    <property type="entry name" value="FUMARYLACETOACETASE"/>
    <property type="match status" value="1"/>
</dbReference>
<dbReference type="UniPathway" id="UPA00139">
    <property type="reaction ID" value="UER00341"/>
</dbReference>
<dbReference type="InterPro" id="IPR036462">
    <property type="entry name" value="Fumarylacetoacetase_N_sf"/>
</dbReference>
<dbReference type="AlphaFoldDB" id="A0A1V6TDD3"/>